<dbReference type="InterPro" id="IPR011009">
    <property type="entry name" value="Kinase-like_dom_sf"/>
</dbReference>
<reference evidence="7" key="1">
    <citation type="journal article" date="2023" name="Mol. Biol. Evol.">
        <title>Third-Generation Sequencing Reveals the Adaptive Role of the Epigenome in Three Deep-Sea Polychaetes.</title>
        <authorList>
            <person name="Perez M."/>
            <person name="Aroh O."/>
            <person name="Sun Y."/>
            <person name="Lan Y."/>
            <person name="Juniper S.K."/>
            <person name="Young C.R."/>
            <person name="Angers B."/>
            <person name="Qian P.Y."/>
        </authorList>
    </citation>
    <scope>NUCLEOTIDE SEQUENCE</scope>
    <source>
        <strain evidence="7">P08H-3</strain>
    </source>
</reference>
<sequence length="175" mass="20222">MNRVSGGELFEYLSERDKVQEDEAVEFLKQILEGIKHLHDRNIVHLDLKPENLMLLHQESTRLKLIDFGLSRILNSKAECRELLGTPEFVAISYTFETPDFSNTSDLAKDFISKLLVRDPRNRASVDDCLDHPWIKPVEEQHTSSRRSSSINVDNLKSFIARQRWKVRISLSCGV</sequence>
<accession>A0AAD9JRW4</accession>
<dbReference type="PANTHER" id="PTHR24342:SF14">
    <property type="entry name" value="DEATH-ASSOCIATED PROTEIN KINASE DAPK-1"/>
    <property type="match status" value="1"/>
</dbReference>
<organism evidence="7 8">
    <name type="scientific">Paralvinella palmiformis</name>
    <dbReference type="NCBI Taxonomy" id="53620"/>
    <lineage>
        <taxon>Eukaryota</taxon>
        <taxon>Metazoa</taxon>
        <taxon>Spiralia</taxon>
        <taxon>Lophotrochozoa</taxon>
        <taxon>Annelida</taxon>
        <taxon>Polychaeta</taxon>
        <taxon>Sedentaria</taxon>
        <taxon>Canalipalpata</taxon>
        <taxon>Terebellida</taxon>
        <taxon>Terebelliformia</taxon>
        <taxon>Alvinellidae</taxon>
        <taxon>Paralvinella</taxon>
    </lineage>
</organism>
<keyword evidence="1" id="KW-0723">Serine/threonine-protein kinase</keyword>
<gene>
    <name evidence="7" type="ORF">LSH36_184g12004</name>
</gene>
<evidence type="ECO:0000256" key="2">
    <source>
        <dbReference type="ARBA" id="ARBA00022679"/>
    </source>
</evidence>
<feature type="domain" description="Protein kinase" evidence="6">
    <location>
        <begin position="1"/>
        <end position="175"/>
    </location>
</feature>
<name>A0AAD9JRW4_9ANNE</name>
<keyword evidence="4" id="KW-0418">Kinase</keyword>
<dbReference type="GO" id="GO:0004674">
    <property type="term" value="F:protein serine/threonine kinase activity"/>
    <property type="evidence" value="ECO:0007669"/>
    <property type="project" value="UniProtKB-KW"/>
</dbReference>
<dbReference type="SUPFAM" id="SSF56112">
    <property type="entry name" value="Protein kinase-like (PK-like)"/>
    <property type="match status" value="1"/>
</dbReference>
<dbReference type="GO" id="GO:0035556">
    <property type="term" value="P:intracellular signal transduction"/>
    <property type="evidence" value="ECO:0007669"/>
    <property type="project" value="TreeGrafter"/>
</dbReference>
<evidence type="ECO:0000256" key="4">
    <source>
        <dbReference type="ARBA" id="ARBA00022777"/>
    </source>
</evidence>
<dbReference type="GO" id="GO:0005524">
    <property type="term" value="F:ATP binding"/>
    <property type="evidence" value="ECO:0007669"/>
    <property type="project" value="UniProtKB-KW"/>
</dbReference>
<dbReference type="Pfam" id="PF00069">
    <property type="entry name" value="Pkinase"/>
    <property type="match status" value="1"/>
</dbReference>
<dbReference type="InterPro" id="IPR008271">
    <property type="entry name" value="Ser/Thr_kinase_AS"/>
</dbReference>
<dbReference type="SMART" id="SM00220">
    <property type="entry name" value="S_TKc"/>
    <property type="match status" value="1"/>
</dbReference>
<evidence type="ECO:0000256" key="5">
    <source>
        <dbReference type="ARBA" id="ARBA00022840"/>
    </source>
</evidence>
<evidence type="ECO:0000256" key="1">
    <source>
        <dbReference type="ARBA" id="ARBA00022527"/>
    </source>
</evidence>
<dbReference type="PANTHER" id="PTHR24342">
    <property type="entry name" value="SERINE/THREONINE-PROTEIN KINASE 17"/>
    <property type="match status" value="1"/>
</dbReference>
<keyword evidence="8" id="KW-1185">Reference proteome</keyword>
<dbReference type="PROSITE" id="PS00108">
    <property type="entry name" value="PROTEIN_KINASE_ST"/>
    <property type="match status" value="1"/>
</dbReference>
<dbReference type="GO" id="GO:0005634">
    <property type="term" value="C:nucleus"/>
    <property type="evidence" value="ECO:0007669"/>
    <property type="project" value="TreeGrafter"/>
</dbReference>
<dbReference type="GO" id="GO:0043065">
    <property type="term" value="P:positive regulation of apoptotic process"/>
    <property type="evidence" value="ECO:0007669"/>
    <property type="project" value="TreeGrafter"/>
</dbReference>
<evidence type="ECO:0000259" key="6">
    <source>
        <dbReference type="PROSITE" id="PS50011"/>
    </source>
</evidence>
<keyword evidence="5" id="KW-0067">ATP-binding</keyword>
<dbReference type="Proteomes" id="UP001208570">
    <property type="component" value="Unassembled WGS sequence"/>
</dbReference>
<dbReference type="InterPro" id="IPR000719">
    <property type="entry name" value="Prot_kinase_dom"/>
</dbReference>
<dbReference type="PROSITE" id="PS50011">
    <property type="entry name" value="PROTEIN_KINASE_DOM"/>
    <property type="match status" value="1"/>
</dbReference>
<keyword evidence="3" id="KW-0547">Nucleotide-binding</keyword>
<dbReference type="AlphaFoldDB" id="A0AAD9JRW4"/>
<evidence type="ECO:0000313" key="7">
    <source>
        <dbReference type="EMBL" id="KAK2157832.1"/>
    </source>
</evidence>
<evidence type="ECO:0000256" key="3">
    <source>
        <dbReference type="ARBA" id="ARBA00022741"/>
    </source>
</evidence>
<protein>
    <recommendedName>
        <fullName evidence="6">Protein kinase domain-containing protein</fullName>
    </recommendedName>
</protein>
<evidence type="ECO:0000313" key="8">
    <source>
        <dbReference type="Proteomes" id="UP001208570"/>
    </source>
</evidence>
<proteinExistence type="predicted"/>
<dbReference type="EMBL" id="JAODUP010000184">
    <property type="protein sequence ID" value="KAK2157832.1"/>
    <property type="molecule type" value="Genomic_DNA"/>
</dbReference>
<keyword evidence="2" id="KW-0808">Transferase</keyword>
<dbReference type="Gene3D" id="1.10.510.10">
    <property type="entry name" value="Transferase(Phosphotransferase) domain 1"/>
    <property type="match status" value="2"/>
</dbReference>
<comment type="caution">
    <text evidence="7">The sequence shown here is derived from an EMBL/GenBank/DDBJ whole genome shotgun (WGS) entry which is preliminary data.</text>
</comment>